<dbReference type="PATRIC" id="fig|217031.6.peg.2486"/>
<keyword evidence="2" id="KW-1185">Reference proteome</keyword>
<protein>
    <recommendedName>
        <fullName evidence="3">Xaa-Pro aminopeptidase</fullName>
    </recommendedName>
</protein>
<dbReference type="RefSeq" id="WP_057984716.1">
    <property type="nucleotide sequence ID" value="NZ_LDJR01000048.1"/>
</dbReference>
<proteinExistence type="predicted"/>
<accession>A0A177ZS39</accession>
<dbReference type="EMBL" id="LDJR01000048">
    <property type="protein sequence ID" value="OAK70756.1"/>
    <property type="molecule type" value="Genomic_DNA"/>
</dbReference>
<organism evidence="1 2">
    <name type="scientific">Lederbergia galactosidilytica</name>
    <dbReference type="NCBI Taxonomy" id="217031"/>
    <lineage>
        <taxon>Bacteria</taxon>
        <taxon>Bacillati</taxon>
        <taxon>Bacillota</taxon>
        <taxon>Bacilli</taxon>
        <taxon>Bacillales</taxon>
        <taxon>Bacillaceae</taxon>
        <taxon>Lederbergia</taxon>
    </lineage>
</organism>
<dbReference type="STRING" id="217031.ABB05_11630"/>
<evidence type="ECO:0000313" key="1">
    <source>
        <dbReference type="EMBL" id="OAK70756.1"/>
    </source>
</evidence>
<evidence type="ECO:0000313" key="2">
    <source>
        <dbReference type="Proteomes" id="UP000077881"/>
    </source>
</evidence>
<dbReference type="AlphaFoldDB" id="A0A177ZS39"/>
<gene>
    <name evidence="1" type="ORF">ABB05_11630</name>
</gene>
<name>A0A177ZS39_9BACI</name>
<sequence length="450" mass="50192">MKVEWKEVHLPEFGVPAEIPGIHPEEYERRCEEVYRAVQCDWFVVYGDREHFANMHYLSGYDPRFEEALLILGPEKAKFLLVGMEGLDYSDDKKIEADVILYQSFGLMGQDRTLSPTLDKILLSIGIKRKDTVGLCGWKYFEDNEKVTEDPAFFIPAAIVDGLKKVVDTALLDKTPVMLHPTEGVRVYNTADQIAVYEWGASRASAAVVNILNGVEVGMSEFEAVRNMNYAGEPLSAHLMFSARKDQMIGLRSPSGKKIALGDGATTAVSYWGGLSCRAGIIAKENEEFIEKFAKPYFKAIATWYQEVGIGVRGGDLFEKCRTVLAEGNLKPALNPGHLTSTDEWLHTPIRPNSGEVIASGMAFQCDIIPTPLPHGVGLNCEDSVVIADKDLREELKEKHPNVWARIEARQTFVREKLGIDLNDEVLPLSTNPAYYNPLWLAPEKALVLV</sequence>
<dbReference type="OrthoDB" id="9778159at2"/>
<evidence type="ECO:0008006" key="3">
    <source>
        <dbReference type="Google" id="ProtNLM"/>
    </source>
</evidence>
<dbReference type="SUPFAM" id="SSF55920">
    <property type="entry name" value="Creatinase/aminopeptidase"/>
    <property type="match status" value="1"/>
</dbReference>
<dbReference type="Proteomes" id="UP000077881">
    <property type="component" value="Unassembled WGS sequence"/>
</dbReference>
<comment type="caution">
    <text evidence="1">The sequence shown here is derived from an EMBL/GenBank/DDBJ whole genome shotgun (WGS) entry which is preliminary data.</text>
</comment>
<reference evidence="1 2" key="1">
    <citation type="submission" date="2015-05" db="EMBL/GenBank/DDBJ databases">
        <title>Comparison of genome.</title>
        <authorList>
            <person name="Zheng Z."/>
            <person name="Sun M."/>
        </authorList>
    </citation>
    <scope>NUCLEOTIDE SEQUENCE [LARGE SCALE GENOMIC DNA]</scope>
    <source>
        <strain evidence="1 2">G25-74</strain>
    </source>
</reference>
<dbReference type="InterPro" id="IPR036005">
    <property type="entry name" value="Creatinase/aminopeptidase-like"/>
</dbReference>